<keyword evidence="3" id="KW-1185">Reference proteome</keyword>
<evidence type="ECO:0000256" key="1">
    <source>
        <dbReference type="SAM" id="SignalP"/>
    </source>
</evidence>
<dbReference type="Gene3D" id="2.10.25.10">
    <property type="entry name" value="Laminin"/>
    <property type="match status" value="5"/>
</dbReference>
<feature type="domain" description="EGF-like" evidence="2">
    <location>
        <begin position="160"/>
        <end position="192"/>
    </location>
</feature>
<dbReference type="InterPro" id="IPR053255">
    <property type="entry name" value="EGF-like_domain"/>
</dbReference>
<feature type="domain" description="EGF-like" evidence="2">
    <location>
        <begin position="194"/>
        <end position="224"/>
    </location>
</feature>
<accession>A0ABM1M4B5</accession>
<evidence type="ECO:0000313" key="3">
    <source>
        <dbReference type="Proteomes" id="UP000695000"/>
    </source>
</evidence>
<feature type="domain" description="EGF-like" evidence="2">
    <location>
        <begin position="295"/>
        <end position="328"/>
    </location>
</feature>
<dbReference type="InterPro" id="IPR000742">
    <property type="entry name" value="EGF"/>
</dbReference>
<dbReference type="SUPFAM" id="SSF57184">
    <property type="entry name" value="Growth factor receptor domain"/>
    <property type="match status" value="3"/>
</dbReference>
<sequence>MASNINLLVITCALFASVTYGAVLKNQTTADHHHVSSKGICHLEVPTIDLIHEDERTGKIPAGNGSRAGYSKIQICCSGYQLLNHSAFFCVPVCDNGCENGNCTAPNVCECKKGYIKDPSGQCVPTCPIGCLNGVCSVSKVCSCNTGYTLDPTGEMCLPICKGGCGIGGECVAPETCKCKPGFEKSVRGICEYHCDGGCEGGDCVGPNKCVCRPGFERKDGACRAMCVGGCRNGDCVGPNKCECKFGWKLDKSGTECQAHCDQPCLNGICSAPNQCTCKTGYAKDPQKSNRCLAHCKDGCPNGVCSAPNFCLCNPGYTKQSKGSNVCIKRERRYAIRYDLIPEQIE</sequence>
<dbReference type="InterPro" id="IPR009030">
    <property type="entry name" value="Growth_fac_rcpt_cys_sf"/>
</dbReference>
<dbReference type="PANTHER" id="PTHR24047">
    <property type="entry name" value="FI01909P-RELATED"/>
    <property type="match status" value="1"/>
</dbReference>
<dbReference type="SMART" id="SM00181">
    <property type="entry name" value="EGF"/>
    <property type="match status" value="7"/>
</dbReference>
<dbReference type="RefSeq" id="XP_017769415.1">
    <property type="nucleotide sequence ID" value="XM_017913926.1"/>
</dbReference>
<name>A0ABM1M4B5_NICVS</name>
<keyword evidence="1" id="KW-0732">Signal</keyword>
<dbReference type="GeneID" id="108557419"/>
<evidence type="ECO:0000313" key="4">
    <source>
        <dbReference type="RefSeq" id="XP_017769415.1"/>
    </source>
</evidence>
<dbReference type="PANTHER" id="PTHR24047:SF32">
    <property type="entry name" value="FI01909P-RELATED"/>
    <property type="match status" value="1"/>
</dbReference>
<feature type="domain" description="EGF-like" evidence="2">
    <location>
        <begin position="226"/>
        <end position="258"/>
    </location>
</feature>
<proteinExistence type="predicted"/>
<feature type="chain" id="PRO_5045038664" evidence="1">
    <location>
        <begin position="22"/>
        <end position="346"/>
    </location>
</feature>
<feature type="domain" description="EGF-like" evidence="2">
    <location>
        <begin position="260"/>
        <end position="293"/>
    </location>
</feature>
<feature type="domain" description="EGF-like" evidence="2">
    <location>
        <begin position="126"/>
        <end position="158"/>
    </location>
</feature>
<organism evidence="3 4">
    <name type="scientific">Nicrophorus vespilloides</name>
    <name type="common">Boreal carrion beetle</name>
    <dbReference type="NCBI Taxonomy" id="110193"/>
    <lineage>
        <taxon>Eukaryota</taxon>
        <taxon>Metazoa</taxon>
        <taxon>Ecdysozoa</taxon>
        <taxon>Arthropoda</taxon>
        <taxon>Hexapoda</taxon>
        <taxon>Insecta</taxon>
        <taxon>Pterygota</taxon>
        <taxon>Neoptera</taxon>
        <taxon>Endopterygota</taxon>
        <taxon>Coleoptera</taxon>
        <taxon>Polyphaga</taxon>
        <taxon>Staphyliniformia</taxon>
        <taxon>Silphidae</taxon>
        <taxon>Nicrophorinae</taxon>
        <taxon>Nicrophorus</taxon>
    </lineage>
</organism>
<gene>
    <name evidence="4" type="primary">LOC108557419</name>
</gene>
<reference evidence="4" key="1">
    <citation type="submission" date="2025-08" db="UniProtKB">
        <authorList>
            <consortium name="RefSeq"/>
        </authorList>
    </citation>
    <scope>IDENTIFICATION</scope>
    <source>
        <tissue evidence="4">Whole Larva</tissue>
    </source>
</reference>
<protein>
    <submittedName>
        <fullName evidence="4">von Willebrand factor D and EGF domain-containing protein-like</fullName>
    </submittedName>
</protein>
<feature type="domain" description="EGF-like" evidence="2">
    <location>
        <begin position="93"/>
        <end position="124"/>
    </location>
</feature>
<feature type="signal peptide" evidence="1">
    <location>
        <begin position="1"/>
        <end position="21"/>
    </location>
</feature>
<evidence type="ECO:0000259" key="2">
    <source>
        <dbReference type="SMART" id="SM00181"/>
    </source>
</evidence>
<dbReference type="Proteomes" id="UP000695000">
    <property type="component" value="Unplaced"/>
</dbReference>